<accession>A0A239H0T2</accession>
<dbReference type="GO" id="GO:0004658">
    <property type="term" value="F:propionyl-CoA carboxylase activity"/>
    <property type="evidence" value="ECO:0007669"/>
    <property type="project" value="InterPro"/>
</dbReference>
<keyword evidence="2" id="KW-1185">Reference proteome</keyword>
<sequence length="72" mass="7725">MSTPADSTSAALVRVERGHASDEELAALTAVLLARAAAQGQDATDYVKPRSTAGWRRLERQSGFSAPHSWRS</sequence>
<dbReference type="GeneID" id="95785956"/>
<name>A0A239H0T2_9ACTN</name>
<dbReference type="Proteomes" id="UP000198280">
    <property type="component" value="Unassembled WGS sequence"/>
</dbReference>
<dbReference type="EMBL" id="FZOF01000008">
    <property type="protein sequence ID" value="SNS74658.1"/>
    <property type="molecule type" value="Genomic_DNA"/>
</dbReference>
<protein>
    <submittedName>
        <fullName evidence="1">Acyl-CoA carboxylase epsilon subunit</fullName>
    </submittedName>
</protein>
<evidence type="ECO:0000313" key="1">
    <source>
        <dbReference type="EMBL" id="SNS74658.1"/>
    </source>
</evidence>
<reference evidence="1 2" key="1">
    <citation type="submission" date="2017-06" db="EMBL/GenBank/DDBJ databases">
        <authorList>
            <person name="Kim H.J."/>
            <person name="Triplett B.A."/>
        </authorList>
    </citation>
    <scope>NUCLEOTIDE SEQUENCE [LARGE SCALE GENOMIC DNA]</scope>
    <source>
        <strain evidence="1 2">CGMCC 4.1858</strain>
    </source>
</reference>
<dbReference type="Pfam" id="PF13822">
    <property type="entry name" value="ACC_epsilon"/>
    <property type="match status" value="1"/>
</dbReference>
<gene>
    <name evidence="1" type="ORF">SAMN05216252_108129</name>
</gene>
<dbReference type="AlphaFoldDB" id="A0A239H0T2"/>
<dbReference type="RefSeq" id="WP_089224994.1">
    <property type="nucleotide sequence ID" value="NZ_CP108152.1"/>
</dbReference>
<organism evidence="1 2">
    <name type="scientific">Actinacidiphila glaucinigra</name>
    <dbReference type="NCBI Taxonomy" id="235986"/>
    <lineage>
        <taxon>Bacteria</taxon>
        <taxon>Bacillati</taxon>
        <taxon>Actinomycetota</taxon>
        <taxon>Actinomycetes</taxon>
        <taxon>Kitasatosporales</taxon>
        <taxon>Streptomycetaceae</taxon>
        <taxon>Actinacidiphila</taxon>
    </lineage>
</organism>
<evidence type="ECO:0000313" key="2">
    <source>
        <dbReference type="Proteomes" id="UP000198280"/>
    </source>
</evidence>
<dbReference type="InterPro" id="IPR032716">
    <property type="entry name" value="ACC_epsilon"/>
</dbReference>
<dbReference type="GO" id="GO:0003989">
    <property type="term" value="F:acetyl-CoA carboxylase activity"/>
    <property type="evidence" value="ECO:0007669"/>
    <property type="project" value="InterPro"/>
</dbReference>
<proteinExistence type="predicted"/>
<dbReference type="OrthoDB" id="4332140at2"/>